<evidence type="ECO:0000256" key="3">
    <source>
        <dbReference type="SAM" id="MobiDB-lite"/>
    </source>
</evidence>
<dbReference type="InterPro" id="IPR035965">
    <property type="entry name" value="PAS-like_dom_sf"/>
</dbReference>
<dbReference type="SUPFAM" id="SSF55874">
    <property type="entry name" value="ATPase domain of HSP90 chaperone/DNA topoisomerase II/histidine kinase"/>
    <property type="match status" value="1"/>
</dbReference>
<dbReference type="SMART" id="SM00448">
    <property type="entry name" value="REC"/>
    <property type="match status" value="1"/>
</dbReference>
<dbReference type="InterPro" id="IPR003661">
    <property type="entry name" value="HisK_dim/P_dom"/>
</dbReference>
<dbReference type="InterPro" id="IPR036890">
    <property type="entry name" value="HATPase_C_sf"/>
</dbReference>
<organism evidence="6 7">
    <name type="scientific">Microthyrium microscopicum</name>
    <dbReference type="NCBI Taxonomy" id="703497"/>
    <lineage>
        <taxon>Eukaryota</taxon>
        <taxon>Fungi</taxon>
        <taxon>Dikarya</taxon>
        <taxon>Ascomycota</taxon>
        <taxon>Pezizomycotina</taxon>
        <taxon>Dothideomycetes</taxon>
        <taxon>Dothideomycetes incertae sedis</taxon>
        <taxon>Microthyriales</taxon>
        <taxon>Microthyriaceae</taxon>
        <taxon>Microthyrium</taxon>
    </lineage>
</organism>
<feature type="domain" description="Response regulatory" evidence="5">
    <location>
        <begin position="1237"/>
        <end position="1392"/>
    </location>
</feature>
<dbReference type="Proteomes" id="UP000799302">
    <property type="component" value="Unassembled WGS sequence"/>
</dbReference>
<dbReference type="SMART" id="SM00387">
    <property type="entry name" value="HATPase_c"/>
    <property type="match status" value="1"/>
</dbReference>
<gene>
    <name evidence="6" type="ORF">BT63DRAFT_427225</name>
</gene>
<dbReference type="InterPro" id="IPR003594">
    <property type="entry name" value="HATPase_dom"/>
</dbReference>
<evidence type="ECO:0000259" key="4">
    <source>
        <dbReference type="PROSITE" id="PS50109"/>
    </source>
</evidence>
<dbReference type="PANTHER" id="PTHR43719">
    <property type="entry name" value="TWO-COMPONENT HISTIDINE KINASE"/>
    <property type="match status" value="1"/>
</dbReference>
<dbReference type="CDD" id="cd17546">
    <property type="entry name" value="REC_hyHK_CKI1_RcsC-like"/>
    <property type="match status" value="1"/>
</dbReference>
<reference evidence="6" key="1">
    <citation type="journal article" date="2020" name="Stud. Mycol.">
        <title>101 Dothideomycetes genomes: a test case for predicting lifestyles and emergence of pathogens.</title>
        <authorList>
            <person name="Haridas S."/>
            <person name="Albert R."/>
            <person name="Binder M."/>
            <person name="Bloem J."/>
            <person name="Labutti K."/>
            <person name="Salamov A."/>
            <person name="Andreopoulos B."/>
            <person name="Baker S."/>
            <person name="Barry K."/>
            <person name="Bills G."/>
            <person name="Bluhm B."/>
            <person name="Cannon C."/>
            <person name="Castanera R."/>
            <person name="Culley D."/>
            <person name="Daum C."/>
            <person name="Ezra D."/>
            <person name="Gonzalez J."/>
            <person name="Henrissat B."/>
            <person name="Kuo A."/>
            <person name="Liang C."/>
            <person name="Lipzen A."/>
            <person name="Lutzoni F."/>
            <person name="Magnuson J."/>
            <person name="Mondo S."/>
            <person name="Nolan M."/>
            <person name="Ohm R."/>
            <person name="Pangilinan J."/>
            <person name="Park H.-J."/>
            <person name="Ramirez L."/>
            <person name="Alfaro M."/>
            <person name="Sun H."/>
            <person name="Tritt A."/>
            <person name="Yoshinaga Y."/>
            <person name="Zwiers L.-H."/>
            <person name="Turgeon B."/>
            <person name="Goodwin S."/>
            <person name="Spatafora J."/>
            <person name="Crous P."/>
            <person name="Grigoriev I."/>
        </authorList>
    </citation>
    <scope>NUCLEOTIDE SEQUENCE</scope>
    <source>
        <strain evidence="6">CBS 115976</strain>
    </source>
</reference>
<dbReference type="InterPro" id="IPR005467">
    <property type="entry name" value="His_kinase_dom"/>
</dbReference>
<dbReference type="Pfam" id="PF00072">
    <property type="entry name" value="Response_reg"/>
    <property type="match status" value="1"/>
</dbReference>
<dbReference type="InterPro" id="IPR058846">
    <property type="entry name" value="PAS-like"/>
</dbReference>
<feature type="region of interest" description="Disordered" evidence="3">
    <location>
        <begin position="1"/>
        <end position="73"/>
    </location>
</feature>
<dbReference type="PRINTS" id="PR00344">
    <property type="entry name" value="BCTRLSENSOR"/>
</dbReference>
<dbReference type="Pfam" id="PF00512">
    <property type="entry name" value="HisKA"/>
    <property type="match status" value="1"/>
</dbReference>
<dbReference type="GO" id="GO:0000155">
    <property type="term" value="F:phosphorelay sensor kinase activity"/>
    <property type="evidence" value="ECO:0007669"/>
    <property type="project" value="InterPro"/>
</dbReference>
<dbReference type="Gene3D" id="1.10.287.130">
    <property type="match status" value="1"/>
</dbReference>
<dbReference type="Gene3D" id="3.30.565.10">
    <property type="entry name" value="Histidine kinase-like ATPase, C-terminal domain"/>
    <property type="match status" value="1"/>
</dbReference>
<evidence type="ECO:0000313" key="7">
    <source>
        <dbReference type="Proteomes" id="UP000799302"/>
    </source>
</evidence>
<feature type="modified residue" description="4-aspartylphosphate" evidence="2">
    <location>
        <position position="1321"/>
    </location>
</feature>
<name>A0A6A6U780_9PEZI</name>
<evidence type="ECO:0000256" key="2">
    <source>
        <dbReference type="PROSITE-ProRule" id="PRU00169"/>
    </source>
</evidence>
<dbReference type="Gene3D" id="3.40.50.2300">
    <property type="match status" value="1"/>
</dbReference>
<dbReference type="InterPro" id="IPR013655">
    <property type="entry name" value="PAS_fold_3"/>
</dbReference>
<dbReference type="EMBL" id="MU004238">
    <property type="protein sequence ID" value="KAF2666814.1"/>
    <property type="molecule type" value="Genomic_DNA"/>
</dbReference>
<evidence type="ECO:0000259" key="5">
    <source>
        <dbReference type="PROSITE" id="PS50110"/>
    </source>
</evidence>
<protein>
    <submittedName>
        <fullName evidence="6">Uncharacterized protein</fullName>
    </submittedName>
</protein>
<feature type="region of interest" description="Disordered" evidence="3">
    <location>
        <begin position="269"/>
        <end position="291"/>
    </location>
</feature>
<dbReference type="Gene3D" id="3.30.450.20">
    <property type="entry name" value="PAS domain"/>
    <property type="match status" value="2"/>
</dbReference>
<dbReference type="PANTHER" id="PTHR43719:SF30">
    <property type="entry name" value="TWO-COMPONENT SYSTEM RESPONSE REGULATOR"/>
    <property type="match status" value="1"/>
</dbReference>
<keyword evidence="1 2" id="KW-0597">Phosphoprotein</keyword>
<dbReference type="Pfam" id="PF26131">
    <property type="entry name" value="PAS-like"/>
    <property type="match status" value="1"/>
</dbReference>
<keyword evidence="7" id="KW-1185">Reference proteome</keyword>
<dbReference type="CDD" id="cd00082">
    <property type="entry name" value="HisKA"/>
    <property type="match status" value="1"/>
</dbReference>
<dbReference type="SUPFAM" id="SSF52172">
    <property type="entry name" value="CheY-like"/>
    <property type="match status" value="1"/>
</dbReference>
<dbReference type="InterPro" id="IPR050956">
    <property type="entry name" value="2C_system_His_kinase"/>
</dbReference>
<evidence type="ECO:0000256" key="1">
    <source>
        <dbReference type="ARBA" id="ARBA00022553"/>
    </source>
</evidence>
<dbReference type="SUPFAM" id="SSF47384">
    <property type="entry name" value="Homodimeric domain of signal transducing histidine kinase"/>
    <property type="match status" value="1"/>
</dbReference>
<dbReference type="SMART" id="SM00388">
    <property type="entry name" value="HisKA"/>
    <property type="match status" value="1"/>
</dbReference>
<evidence type="ECO:0000313" key="6">
    <source>
        <dbReference type="EMBL" id="KAF2666814.1"/>
    </source>
</evidence>
<feature type="compositionally biased region" description="Low complexity" evidence="3">
    <location>
        <begin position="10"/>
        <end position="28"/>
    </location>
</feature>
<dbReference type="Pfam" id="PF02518">
    <property type="entry name" value="HATPase_c"/>
    <property type="match status" value="1"/>
</dbReference>
<dbReference type="InterPro" id="IPR001789">
    <property type="entry name" value="Sig_transdc_resp-reg_receiver"/>
</dbReference>
<dbReference type="PROSITE" id="PS50110">
    <property type="entry name" value="RESPONSE_REGULATORY"/>
    <property type="match status" value="1"/>
</dbReference>
<dbReference type="SUPFAM" id="SSF55785">
    <property type="entry name" value="PYP-like sensor domain (PAS domain)"/>
    <property type="match status" value="1"/>
</dbReference>
<dbReference type="InterPro" id="IPR036097">
    <property type="entry name" value="HisK_dim/P_sf"/>
</dbReference>
<dbReference type="PROSITE" id="PS50109">
    <property type="entry name" value="HIS_KIN"/>
    <property type="match status" value="1"/>
</dbReference>
<dbReference type="CDD" id="cd00130">
    <property type="entry name" value="PAS"/>
    <property type="match status" value="1"/>
</dbReference>
<sequence length="1409" mass="155174">MPPSPPPPTTTTTASTTSHSPPSPSDTASRPKRQRSITDFNLHLPASDFKRIRVDTRPTSPPPSSRQLPSPLFFSSRSRTNLERPQLPPRFSSGEAGARVLMFSKAKEEESFKTVTLPRGFLTSGSRSASEKSLTNPLTSIKPENEQFNHAQLLSSLNFTEFLEQDLRPTFIINLNEHSDIGASALHIIFANAALRHSQTLLSALHSPNVDLRASFNEFLRWSLTPASTRDSSDITPKFSYAGASWFRSTLRAQVRVISADHSAASTVLSNAPTPGTPYIRRSSEGPRDISNLGRTSADLGATDYFGNAAPIPELSSKTVHQEDIGQKVRDVSIEAISSPTGIAEHTRGALPSVEEQAEVGFFDWTRLSVTDNLPRHIQLACSIDWGATALGPMKFWSADLRQMCNLIMASPHPAAMYWGPELVAIYNEAYIPLAGQKHPNLMGSRYQDAWHEIWDEVKGAFLNAQITGQATMKDDDRLFMNRSKYLEETYFSWCLIPMVGADGSVVGLYNPAFEKTSRKIAERRMLTLREVGERTACARDIKGFWTAVEKAIQLNEEDTPFALLYSANEDIDSDTSSVHSMSLIGTKQCTLEGALGVPLGHPCAPQQVDLKSGQEGFAPMFREALNGDGTVLLRVVDGPSALGSQSSRRGSRSSTNDPEDLADAATLEFPYSQLEGIEWRGFKDPCRSIVVCAVHATAGDSVLGFMVLGVNPRRPFDQDYNLFVQLLTRQLATSLASVVLFEEEIKRGAKAAKMAALDRIELSTQLAKRTEEAKAIETRFSHMAEFSPAGLFIADSQGRLAYCNSRWYEITDIPKDLSDNWIDYVHDSDREAVRLRWNKLIHDAEPANFEFRFKTKWIDVNGSESDTWVLLSAHPEKESDSEGALQSVFGNITNISTQKWAQGFQKKKMEEAVKLKSLQEEFIDITSHEMRNPLSAVLQCADEISSVLSEFNTPLDSDKSTINNCIDAAETIILCAQHQKRIVDDILTLSKLDSNMLFVTPVDVQPLVILQRALKMFESEINSAGIDMRLNVDESYNRMNIDWTKLDPQRVGQILINLMTNAIKFTSNINTRRGVIEVILRASTERPSKLSHPLVEYSAARSKPDHNLMHGPDWGDGEPLFIEYCVRDTGPGLTEAERLMLFNKFTQASHRTHVQYGGSGLGLFISRELSELQGGEIGVASESGVGSSFAFYVQTRRSTKPDNPELGIPANLKSLESKSRKAGKAVASSVPIKRPSLLVVEDNLVNQKVLRKQLENLGFPVTVANHGGEALDILQRSTFWRIPPGSSSPTKQYTTATNTTATDTMPQTDTPIPIAVVLMDWEMPVMGGIESTKAIRQWEAAGKLTGHVPIIGVTANARSEQIAALISAGMDDVVCKPFRVPELVPKIEELVGKFSAAADGASGAAGKT</sequence>
<feature type="domain" description="Histidine kinase" evidence="4">
    <location>
        <begin position="926"/>
        <end position="1198"/>
    </location>
</feature>
<accession>A0A6A6U780</accession>
<dbReference type="InterPro" id="IPR004358">
    <property type="entry name" value="Sig_transdc_His_kin-like_C"/>
</dbReference>
<dbReference type="InterPro" id="IPR000014">
    <property type="entry name" value="PAS"/>
</dbReference>
<dbReference type="InterPro" id="IPR011006">
    <property type="entry name" value="CheY-like_superfamily"/>
</dbReference>
<proteinExistence type="predicted"/>
<dbReference type="SMART" id="SM00091">
    <property type="entry name" value="PAS"/>
    <property type="match status" value="1"/>
</dbReference>
<dbReference type="OrthoDB" id="60033at2759"/>
<dbReference type="Pfam" id="PF08447">
    <property type="entry name" value="PAS_3"/>
    <property type="match status" value="1"/>
</dbReference>